<reference evidence="1 2" key="1">
    <citation type="journal article" date="2014" name="Mol. Plant">
        <title>Chromosome Scale Genome Assembly and Transcriptome Profiling of Nannochloropsis gaditana in Nitrogen Depletion.</title>
        <authorList>
            <person name="Corteggiani Carpinelli E."/>
            <person name="Telatin A."/>
            <person name="Vitulo N."/>
            <person name="Forcato C."/>
            <person name="D'Angelo M."/>
            <person name="Schiavon R."/>
            <person name="Vezzi A."/>
            <person name="Giacometti G.M."/>
            <person name="Morosinotto T."/>
            <person name="Valle G."/>
        </authorList>
    </citation>
    <scope>NUCLEOTIDE SEQUENCE [LARGE SCALE GENOMIC DNA]</scope>
    <source>
        <strain evidence="1 2">B-31</strain>
    </source>
</reference>
<comment type="caution">
    <text evidence="1">The sequence shown here is derived from an EMBL/GenBank/DDBJ whole genome shotgun (WGS) entry which is preliminary data.</text>
</comment>
<dbReference type="Proteomes" id="UP000019335">
    <property type="component" value="Chromosome 6"/>
</dbReference>
<gene>
    <name evidence="1" type="ORF">Naga_100074g8</name>
</gene>
<proteinExistence type="predicted"/>
<dbReference type="EMBL" id="AZIL01000373">
    <property type="protein sequence ID" value="EWM27837.1"/>
    <property type="molecule type" value="Genomic_DNA"/>
</dbReference>
<accession>W7TP36</accession>
<protein>
    <submittedName>
        <fullName evidence="1">Uncharacterized protein</fullName>
    </submittedName>
</protein>
<keyword evidence="2" id="KW-1185">Reference proteome</keyword>
<sequence>MGGRVSTCAMASTCDGLPGNASFQGSYADCSASCTLEYFTFDSTLNTGNNCLCFEQNQCTTAVFLGDQGNNSVLYTLNDLDQPCPAIPFSACDLTNFTCNFDAATFFLGTPASMQECVDEATSANIDILYTFLNVTDGRCYGFTAADCAAGLEPSAGFESAVIQYANPNATCLSKCSDFLPAAYFHKITATVNRAKAGTRPGRRLKYKLTLVPRKVQPSPALLPSLDLSLRISPYLEVKKATLKTTDPALKHAEIDRDADLVTWQNIGGPLFGVGTKKGVPQSLTFTMVAVLAKNAQTAADIGIQAYLSDLNNGICGVLVAETDVLVKTSR</sequence>
<organism evidence="1 2">
    <name type="scientific">Nannochloropsis gaditana</name>
    <dbReference type="NCBI Taxonomy" id="72520"/>
    <lineage>
        <taxon>Eukaryota</taxon>
        <taxon>Sar</taxon>
        <taxon>Stramenopiles</taxon>
        <taxon>Ochrophyta</taxon>
        <taxon>Eustigmatophyceae</taxon>
        <taxon>Eustigmatales</taxon>
        <taxon>Monodopsidaceae</taxon>
        <taxon>Nannochloropsis</taxon>
    </lineage>
</organism>
<dbReference type="OrthoDB" id="10325553at2759"/>
<name>W7TP36_9STRA</name>
<evidence type="ECO:0000313" key="2">
    <source>
        <dbReference type="Proteomes" id="UP000019335"/>
    </source>
</evidence>
<evidence type="ECO:0000313" key="1">
    <source>
        <dbReference type="EMBL" id="EWM27837.1"/>
    </source>
</evidence>
<dbReference type="AlphaFoldDB" id="W7TP36"/>